<gene>
    <name evidence="1" type="ORF">HNP46_000271</name>
</gene>
<protein>
    <submittedName>
        <fullName evidence="1">Uncharacterized protein</fullName>
    </submittedName>
</protein>
<sequence>MDKKVPFDTIQDITKDRLLLKDFESGLRARETPEGLTLEVEITRRGADNRRISGYTTLDEQDILRMWAALDRLVRSRGLENQVETQDEYEARKLALQQARERMPRRMP</sequence>
<accession>A0A7W7KEM9</accession>
<evidence type="ECO:0000313" key="1">
    <source>
        <dbReference type="EMBL" id="MBB4861460.1"/>
    </source>
</evidence>
<name>A0A7W7KEM9_PSENT</name>
<dbReference type="AlphaFoldDB" id="A0A7W7KEM9"/>
<dbReference type="Proteomes" id="UP000566995">
    <property type="component" value="Unassembled WGS sequence"/>
</dbReference>
<evidence type="ECO:0000313" key="2">
    <source>
        <dbReference type="Proteomes" id="UP000566995"/>
    </source>
</evidence>
<reference evidence="1 2" key="1">
    <citation type="submission" date="2020-08" db="EMBL/GenBank/DDBJ databases">
        <title>Functional genomics of gut bacteria from endangered species of beetles.</title>
        <authorList>
            <person name="Carlos-Shanley C."/>
        </authorList>
    </citation>
    <scope>NUCLEOTIDE SEQUENCE [LARGE SCALE GENOMIC DNA]</scope>
    <source>
        <strain evidence="1 2">S00179</strain>
    </source>
</reference>
<comment type="caution">
    <text evidence="1">The sequence shown here is derived from an EMBL/GenBank/DDBJ whole genome shotgun (WGS) entry which is preliminary data.</text>
</comment>
<dbReference type="RefSeq" id="WP_184585724.1">
    <property type="nucleotide sequence ID" value="NZ_JACHLI010000001.1"/>
</dbReference>
<organism evidence="1 2">
    <name type="scientific">Pseudomonas nitroreducens</name>
    <dbReference type="NCBI Taxonomy" id="46680"/>
    <lineage>
        <taxon>Bacteria</taxon>
        <taxon>Pseudomonadati</taxon>
        <taxon>Pseudomonadota</taxon>
        <taxon>Gammaproteobacteria</taxon>
        <taxon>Pseudomonadales</taxon>
        <taxon>Pseudomonadaceae</taxon>
        <taxon>Pseudomonas</taxon>
    </lineage>
</organism>
<proteinExistence type="predicted"/>
<dbReference type="EMBL" id="JACHLI010000001">
    <property type="protein sequence ID" value="MBB4861460.1"/>
    <property type="molecule type" value="Genomic_DNA"/>
</dbReference>